<evidence type="ECO:0000313" key="12">
    <source>
        <dbReference type="Proteomes" id="UP000676776"/>
    </source>
</evidence>
<keyword evidence="5 7" id="KW-0547">Nucleotide-binding</keyword>
<name>A0ABS3T1K2_9FLAO</name>
<keyword evidence="6 7" id="KW-0067">ATP-binding</keyword>
<dbReference type="InterPro" id="IPR013221">
    <property type="entry name" value="Mur_ligase_cen"/>
</dbReference>
<comment type="pathway">
    <text evidence="2 7 8">Cell wall biogenesis; peptidoglycan biosynthesis.</text>
</comment>
<keyword evidence="7 8" id="KW-0133">Cell shape</keyword>
<dbReference type="InterPro" id="IPR005762">
    <property type="entry name" value="MurD"/>
</dbReference>
<comment type="caution">
    <text evidence="11">The sequence shown here is derived from an EMBL/GenBank/DDBJ whole genome shotgun (WGS) entry which is preliminary data.</text>
</comment>
<dbReference type="EMBL" id="JAGEVF010000002">
    <property type="protein sequence ID" value="MBO3115751.1"/>
    <property type="molecule type" value="Genomic_DNA"/>
</dbReference>
<protein>
    <recommendedName>
        <fullName evidence="7 8">UDP-N-acetylmuramoylalanine--D-glutamate ligase</fullName>
        <ecNumber evidence="7 8">6.3.2.9</ecNumber>
    </recommendedName>
    <alternativeName>
        <fullName evidence="7">D-glutamic acid-adding enzyme</fullName>
    </alternativeName>
    <alternativeName>
        <fullName evidence="7">UDP-N-acetylmuramoyl-L-alanyl-D-glutamate synthetase</fullName>
    </alternativeName>
</protein>
<comment type="catalytic activity">
    <reaction evidence="7 8">
        <text>UDP-N-acetyl-alpha-D-muramoyl-L-alanine + D-glutamate + ATP = UDP-N-acetyl-alpha-D-muramoyl-L-alanyl-D-glutamate + ADP + phosphate + H(+)</text>
        <dbReference type="Rhea" id="RHEA:16429"/>
        <dbReference type="ChEBI" id="CHEBI:15378"/>
        <dbReference type="ChEBI" id="CHEBI:29986"/>
        <dbReference type="ChEBI" id="CHEBI:30616"/>
        <dbReference type="ChEBI" id="CHEBI:43474"/>
        <dbReference type="ChEBI" id="CHEBI:83898"/>
        <dbReference type="ChEBI" id="CHEBI:83900"/>
        <dbReference type="ChEBI" id="CHEBI:456216"/>
        <dbReference type="EC" id="6.3.2.9"/>
    </reaction>
</comment>
<evidence type="ECO:0000256" key="1">
    <source>
        <dbReference type="ARBA" id="ARBA00004496"/>
    </source>
</evidence>
<comment type="function">
    <text evidence="7 8">Cell wall formation. Catalyzes the addition of glutamate to the nucleotide precursor UDP-N-acetylmuramoyl-L-alanine (UMA).</text>
</comment>
<keyword evidence="4 7" id="KW-0436">Ligase</keyword>
<dbReference type="Gene3D" id="3.90.190.20">
    <property type="entry name" value="Mur ligase, C-terminal domain"/>
    <property type="match status" value="1"/>
</dbReference>
<evidence type="ECO:0000259" key="9">
    <source>
        <dbReference type="Pfam" id="PF02875"/>
    </source>
</evidence>
<proteinExistence type="inferred from homology"/>
<dbReference type="Proteomes" id="UP000676776">
    <property type="component" value="Unassembled WGS sequence"/>
</dbReference>
<dbReference type="Gene3D" id="3.40.1190.10">
    <property type="entry name" value="Mur-like, catalytic domain"/>
    <property type="match status" value="1"/>
</dbReference>
<keyword evidence="7 8" id="KW-0961">Cell wall biogenesis/degradation</keyword>
<dbReference type="PANTHER" id="PTHR43692:SF1">
    <property type="entry name" value="UDP-N-ACETYLMURAMOYLALANINE--D-GLUTAMATE LIGASE"/>
    <property type="match status" value="1"/>
</dbReference>
<evidence type="ECO:0000256" key="8">
    <source>
        <dbReference type="RuleBase" id="RU003664"/>
    </source>
</evidence>
<feature type="binding site" evidence="7">
    <location>
        <begin position="109"/>
        <end position="115"/>
    </location>
    <ligand>
        <name>ATP</name>
        <dbReference type="ChEBI" id="CHEBI:30616"/>
    </ligand>
</feature>
<keyword evidence="7 8" id="KW-0132">Cell division</keyword>
<keyword evidence="7 8" id="KW-0131">Cell cycle</keyword>
<reference evidence="11 12" key="1">
    <citation type="submission" date="2021-03" db="EMBL/GenBank/DDBJ databases">
        <title>Winogradskyella sp. nov., isolated from costal sediment.</title>
        <authorList>
            <person name="Gao C."/>
        </authorList>
    </citation>
    <scope>NUCLEOTIDE SEQUENCE [LARGE SCALE GENOMIC DNA]</scope>
    <source>
        <strain evidence="11 12">DF17</strain>
    </source>
</reference>
<sequence>MKRLVVLGGGESGVGAARLGKEKGFQVFVSDKNTIAKAYKDVLLNYEIEFEEEKHTASKILNADVVMKSPGIPETVPLVKQIRAAGISIISEIELASRYTDAMLIAITGSNGKTTTASLTHHLLKTELSAGLAGNIGDSFAKQVLNFSHTHYVLEVSSFQLDDIERFKPHIAILTNITPDHLDRYNYQFENYIASKFRIVENQTSDDVFIYDADDEVISDWIKNNPIQSRLLPFSLTKTIEQGAYFKNKNIVITIDNSQIIMPTENLALEGKHNIKNAMAASTVAHLLKIRKQTIRESLENFQGVEHRLEYVLKINKVQYINDSKATNVNATYFALESMDAPTVWIVGGVDKGNDYKELFPFINEKVKAIICLGTDNSKLFEAFGNMVDIIVETQYMSEAVKIAYKVADAGDNVLLSPACASFDLFENYEDRGRQFKNAVRNL</sequence>
<evidence type="ECO:0000259" key="10">
    <source>
        <dbReference type="Pfam" id="PF08245"/>
    </source>
</evidence>
<feature type="domain" description="Mur ligase central" evidence="10">
    <location>
        <begin position="107"/>
        <end position="285"/>
    </location>
</feature>
<keyword evidence="12" id="KW-1185">Reference proteome</keyword>
<dbReference type="GO" id="GO:0008764">
    <property type="term" value="F:UDP-N-acetylmuramoylalanine-D-glutamate ligase activity"/>
    <property type="evidence" value="ECO:0007669"/>
    <property type="project" value="UniProtKB-EC"/>
</dbReference>
<dbReference type="InterPro" id="IPR036615">
    <property type="entry name" value="Mur_ligase_C_dom_sf"/>
</dbReference>
<dbReference type="Gene3D" id="3.40.50.720">
    <property type="entry name" value="NAD(P)-binding Rossmann-like Domain"/>
    <property type="match status" value="1"/>
</dbReference>
<gene>
    <name evidence="7 11" type="primary">murD</name>
    <name evidence="11" type="ORF">J4050_03280</name>
</gene>
<evidence type="ECO:0000256" key="5">
    <source>
        <dbReference type="ARBA" id="ARBA00022741"/>
    </source>
</evidence>
<comment type="similarity">
    <text evidence="7">Belongs to the MurCDEF family.</text>
</comment>
<dbReference type="InterPro" id="IPR036565">
    <property type="entry name" value="Mur-like_cat_sf"/>
</dbReference>
<keyword evidence="3 7" id="KW-0963">Cytoplasm</keyword>
<dbReference type="SUPFAM" id="SSF53623">
    <property type="entry name" value="MurD-like peptide ligases, catalytic domain"/>
    <property type="match status" value="1"/>
</dbReference>
<evidence type="ECO:0000256" key="4">
    <source>
        <dbReference type="ARBA" id="ARBA00022598"/>
    </source>
</evidence>
<dbReference type="EC" id="6.3.2.9" evidence="7 8"/>
<dbReference type="Pfam" id="PF08245">
    <property type="entry name" value="Mur_ligase_M"/>
    <property type="match status" value="1"/>
</dbReference>
<dbReference type="NCBIfam" id="TIGR01087">
    <property type="entry name" value="murD"/>
    <property type="match status" value="1"/>
</dbReference>
<dbReference type="Pfam" id="PF02875">
    <property type="entry name" value="Mur_ligase_C"/>
    <property type="match status" value="1"/>
</dbReference>
<comment type="subcellular location">
    <subcellularLocation>
        <location evidence="1 7 8">Cytoplasm</location>
    </subcellularLocation>
</comment>
<dbReference type="HAMAP" id="MF_00639">
    <property type="entry name" value="MurD"/>
    <property type="match status" value="1"/>
</dbReference>
<dbReference type="InterPro" id="IPR004101">
    <property type="entry name" value="Mur_ligase_C"/>
</dbReference>
<organism evidence="11 12">
    <name type="scientific">Winogradskyella pelagia</name>
    <dbReference type="NCBI Taxonomy" id="2819984"/>
    <lineage>
        <taxon>Bacteria</taxon>
        <taxon>Pseudomonadati</taxon>
        <taxon>Bacteroidota</taxon>
        <taxon>Flavobacteriia</taxon>
        <taxon>Flavobacteriales</taxon>
        <taxon>Flavobacteriaceae</taxon>
        <taxon>Winogradskyella</taxon>
    </lineage>
</organism>
<evidence type="ECO:0000256" key="3">
    <source>
        <dbReference type="ARBA" id="ARBA00022490"/>
    </source>
</evidence>
<dbReference type="PANTHER" id="PTHR43692">
    <property type="entry name" value="UDP-N-ACETYLMURAMOYLALANINE--D-GLUTAMATE LIGASE"/>
    <property type="match status" value="1"/>
</dbReference>
<evidence type="ECO:0000256" key="7">
    <source>
        <dbReference type="HAMAP-Rule" id="MF_00639"/>
    </source>
</evidence>
<dbReference type="SUPFAM" id="SSF53244">
    <property type="entry name" value="MurD-like peptide ligases, peptide-binding domain"/>
    <property type="match status" value="1"/>
</dbReference>
<dbReference type="RefSeq" id="WP_208152526.1">
    <property type="nucleotide sequence ID" value="NZ_JAGEVF010000002.1"/>
</dbReference>
<evidence type="ECO:0000256" key="2">
    <source>
        <dbReference type="ARBA" id="ARBA00004752"/>
    </source>
</evidence>
<dbReference type="Pfam" id="PF21377">
    <property type="entry name" value="MurD_N"/>
    <property type="match status" value="1"/>
</dbReference>
<accession>A0ABS3T1K2</accession>
<keyword evidence="7 8" id="KW-0573">Peptidoglycan synthesis</keyword>
<dbReference type="SUPFAM" id="SSF51984">
    <property type="entry name" value="MurCD N-terminal domain"/>
    <property type="match status" value="1"/>
</dbReference>
<feature type="domain" description="Mur ligase C-terminal" evidence="9">
    <location>
        <begin position="307"/>
        <end position="420"/>
    </location>
</feature>
<evidence type="ECO:0000313" key="11">
    <source>
        <dbReference type="EMBL" id="MBO3115751.1"/>
    </source>
</evidence>
<evidence type="ECO:0000256" key="6">
    <source>
        <dbReference type="ARBA" id="ARBA00022840"/>
    </source>
</evidence>